<dbReference type="KEGG" id="avn:Avin_17750"/>
<feature type="compositionally biased region" description="Polar residues" evidence="1">
    <location>
        <begin position="68"/>
        <end position="79"/>
    </location>
</feature>
<feature type="region of interest" description="Disordered" evidence="1">
    <location>
        <begin position="1"/>
        <end position="33"/>
    </location>
</feature>
<gene>
    <name evidence="2" type="ordered locus">Avin_17750</name>
</gene>
<protein>
    <submittedName>
        <fullName evidence="2">Uncharacterized protein</fullName>
    </submittedName>
</protein>
<keyword evidence="3" id="KW-1185">Reference proteome</keyword>
<dbReference type="Proteomes" id="UP000002424">
    <property type="component" value="Chromosome"/>
</dbReference>
<name>C1DDL7_AZOVD</name>
<evidence type="ECO:0000313" key="2">
    <source>
        <dbReference type="EMBL" id="ACO77988.1"/>
    </source>
</evidence>
<dbReference type="STRING" id="322710.Avin_17750"/>
<proteinExistence type="predicted"/>
<dbReference type="HOGENOM" id="CLU_2204650_0_0_6"/>
<accession>C1DDL7</accession>
<dbReference type="EMBL" id="CP001157">
    <property type="protein sequence ID" value="ACO77988.1"/>
    <property type="molecule type" value="Genomic_DNA"/>
</dbReference>
<evidence type="ECO:0000256" key="1">
    <source>
        <dbReference type="SAM" id="MobiDB-lite"/>
    </source>
</evidence>
<feature type="region of interest" description="Disordered" evidence="1">
    <location>
        <begin position="64"/>
        <end position="88"/>
    </location>
</feature>
<sequence>MLRLVHARTPPGRWSVSRNAPTARPDMSAGTVSVSATPKVGQTRGAAIDPFCVFDNGTAAPARHRSASAVSMSASTRSGRPSVRSVRDKRSAWMDMGLPWFRKVAKP</sequence>
<dbReference type="EnsemblBacteria" id="ACO77988">
    <property type="protein sequence ID" value="ACO77988"/>
    <property type="gene ID" value="Avin_17750"/>
</dbReference>
<reference evidence="2 3" key="1">
    <citation type="journal article" date="2009" name="J. Bacteriol.">
        <title>Genome sequence of Azotobacter vinelandii, an obligate aerobe specialized to support diverse anaerobic metabolic processes.</title>
        <authorList>
            <person name="Setubal J.C."/>
            <person name="dos Santos P."/>
            <person name="Goldman B.S."/>
            <person name="Ertesvag H."/>
            <person name="Espin G."/>
            <person name="Rubio L.M."/>
            <person name="Valla S."/>
            <person name="Almeida N.F."/>
            <person name="Balasubramanian D."/>
            <person name="Cromes L."/>
            <person name="Curatti L."/>
            <person name="Du Z."/>
            <person name="Godsy E."/>
            <person name="Goodner B."/>
            <person name="Hellner-Burris K."/>
            <person name="Hernandez J.A."/>
            <person name="Houmiel K."/>
            <person name="Imperial J."/>
            <person name="Kennedy C."/>
            <person name="Larson T.J."/>
            <person name="Latreille P."/>
            <person name="Ligon L.S."/>
            <person name="Lu J."/>
            <person name="Maerk M."/>
            <person name="Miller N.M."/>
            <person name="Norton S."/>
            <person name="O'Carroll I.P."/>
            <person name="Paulsen I."/>
            <person name="Raulfs E.C."/>
            <person name="Roemer R."/>
            <person name="Rosser J."/>
            <person name="Segura D."/>
            <person name="Slater S."/>
            <person name="Stricklin S.L."/>
            <person name="Studholme D.J."/>
            <person name="Sun J."/>
            <person name="Viana C.J."/>
            <person name="Wallin E."/>
            <person name="Wang B."/>
            <person name="Wheeler C."/>
            <person name="Zhu H."/>
            <person name="Dean D.R."/>
            <person name="Dixon R."/>
            <person name="Wood D."/>
        </authorList>
    </citation>
    <scope>NUCLEOTIDE SEQUENCE [LARGE SCALE GENOMIC DNA]</scope>
    <source>
        <strain evidence="3">DJ / ATCC BAA-1303</strain>
    </source>
</reference>
<evidence type="ECO:0000313" key="3">
    <source>
        <dbReference type="Proteomes" id="UP000002424"/>
    </source>
</evidence>
<organism evidence="2 3">
    <name type="scientific">Azotobacter vinelandii (strain DJ / ATCC BAA-1303)</name>
    <dbReference type="NCBI Taxonomy" id="322710"/>
    <lineage>
        <taxon>Bacteria</taxon>
        <taxon>Pseudomonadati</taxon>
        <taxon>Pseudomonadota</taxon>
        <taxon>Gammaproteobacteria</taxon>
        <taxon>Pseudomonadales</taxon>
        <taxon>Pseudomonadaceae</taxon>
        <taxon>Azotobacter</taxon>
    </lineage>
</organism>
<dbReference type="AlphaFoldDB" id="C1DDL7"/>